<dbReference type="Pfam" id="PF15567">
    <property type="entry name" value="Imm35"/>
    <property type="match status" value="1"/>
</dbReference>
<dbReference type="EMBL" id="FRBK01000009">
    <property type="protein sequence ID" value="SHM23782.1"/>
    <property type="molecule type" value="Genomic_DNA"/>
</dbReference>
<protein>
    <submittedName>
        <fullName evidence="2">Immunity protein 35</fullName>
    </submittedName>
</protein>
<reference evidence="3" key="1">
    <citation type="submission" date="2016-11" db="EMBL/GenBank/DDBJ databases">
        <authorList>
            <person name="Jaros S."/>
            <person name="Januszkiewicz K."/>
            <person name="Wedrychowicz H."/>
        </authorList>
    </citation>
    <scope>NUCLEOTIDE SEQUENCE [LARGE SCALE GENOMIC DNA]</scope>
    <source>
        <strain evidence="3">CGMCC 4.3555</strain>
    </source>
</reference>
<gene>
    <name evidence="2" type="ORF">SAMN05216268_109211</name>
</gene>
<evidence type="ECO:0000313" key="2">
    <source>
        <dbReference type="EMBL" id="SHM23782.1"/>
    </source>
</evidence>
<dbReference type="Proteomes" id="UP000184388">
    <property type="component" value="Unassembled WGS sequence"/>
</dbReference>
<accession>A0A9X8MXV7</accession>
<proteinExistence type="predicted"/>
<comment type="caution">
    <text evidence="2">The sequence shown here is derived from an EMBL/GenBank/DDBJ whole genome shotgun (WGS) entry which is preliminary data.</text>
</comment>
<feature type="domain" description="Immunity protein 35" evidence="1">
    <location>
        <begin position="22"/>
        <end position="109"/>
    </location>
</feature>
<dbReference type="AlphaFoldDB" id="A0A9X8MXV7"/>
<dbReference type="InterPro" id="IPR029082">
    <property type="entry name" value="Imm35"/>
</dbReference>
<evidence type="ECO:0000313" key="3">
    <source>
        <dbReference type="Proteomes" id="UP000184388"/>
    </source>
</evidence>
<sequence>MGNSLVSPWTMGDAAHVIEQEAAVRIVEDELDREHQRWSAMGVESIRTIVMHVEEHELVWKVYVQSEEYVRTRHSTAMLVGLGPYLVDRIDGGLHQIGVLSEIGGEWEADYRTRIRGMPVRTAVDDLDEEITEIATAQGRLPSVRALRRKLPKLPPAQALHYVNALLDGTAPPHLTALATEQLVEPIDPVLTVKTLRRGPHGTT</sequence>
<name>A0A9X8MXV7_9ACTN</name>
<evidence type="ECO:0000259" key="1">
    <source>
        <dbReference type="Pfam" id="PF15567"/>
    </source>
</evidence>
<organism evidence="2 3">
    <name type="scientific">Streptomyces yunnanensis</name>
    <dbReference type="NCBI Taxonomy" id="156453"/>
    <lineage>
        <taxon>Bacteria</taxon>
        <taxon>Bacillati</taxon>
        <taxon>Actinomycetota</taxon>
        <taxon>Actinomycetes</taxon>
        <taxon>Kitasatosporales</taxon>
        <taxon>Streptomycetaceae</taxon>
        <taxon>Streptomyces</taxon>
    </lineage>
</organism>